<dbReference type="EMBL" id="SKFH01000016">
    <property type="protein sequence ID" value="TCZ70519.1"/>
    <property type="molecule type" value="Genomic_DNA"/>
</dbReference>
<keyword evidence="2" id="KW-1185">Reference proteome</keyword>
<dbReference type="RefSeq" id="WP_131852273.1">
    <property type="nucleotide sequence ID" value="NZ_SKFH01000016.1"/>
</dbReference>
<reference evidence="1 2" key="1">
    <citation type="submission" date="2019-03" db="EMBL/GenBank/DDBJ databases">
        <authorList>
            <person name="Kim M.K.M."/>
        </authorList>
    </citation>
    <scope>NUCLEOTIDE SEQUENCE [LARGE SCALE GENOMIC DNA]</scope>
    <source>
        <strain evidence="1 2">17J68-15</strain>
    </source>
</reference>
<protein>
    <submittedName>
        <fullName evidence="1">Uncharacterized protein</fullName>
    </submittedName>
</protein>
<evidence type="ECO:0000313" key="2">
    <source>
        <dbReference type="Proteomes" id="UP000295164"/>
    </source>
</evidence>
<sequence>MRKKIFQTMLVSAGALLAFTTHDVVSEMGTTVAEVKELTVKQVYAQQWSMPWVNAKVRSACKSLPAGAREAALLALGKVVRDYVGSPEFEKDYFAYVESNRRYSAPAADDDKTAAERKRREDYEMGHLKDPLSFGGAVMYCTAIATSARTMLDLIKDNPDLPLPMGKDEYERMEREGKRLRSLFDTDKESFKKQYVAFKVDNELRSERASKQHDAQQEATQVADRKDYKKYIRAQIEQFLQATAHINFKAATKQQGGKIVFVDAPYEAMPNDWKFYYRCGPEAVGGARKAAQEWLKELN</sequence>
<dbReference type="OrthoDB" id="1409070at2"/>
<evidence type="ECO:0000313" key="1">
    <source>
        <dbReference type="EMBL" id="TCZ70519.1"/>
    </source>
</evidence>
<accession>A0A4R4DZX7</accession>
<name>A0A4R4DZX7_9BACT</name>
<dbReference type="AlphaFoldDB" id="A0A4R4DZX7"/>
<organism evidence="1 2">
    <name type="scientific">Flaviaesturariibacter aridisoli</name>
    <dbReference type="NCBI Taxonomy" id="2545761"/>
    <lineage>
        <taxon>Bacteria</taxon>
        <taxon>Pseudomonadati</taxon>
        <taxon>Bacteroidota</taxon>
        <taxon>Chitinophagia</taxon>
        <taxon>Chitinophagales</taxon>
        <taxon>Chitinophagaceae</taxon>
        <taxon>Flaviaestuariibacter</taxon>
    </lineage>
</organism>
<gene>
    <name evidence="1" type="ORF">E0486_11220</name>
</gene>
<dbReference type="Proteomes" id="UP000295164">
    <property type="component" value="Unassembled WGS sequence"/>
</dbReference>
<proteinExistence type="predicted"/>
<comment type="caution">
    <text evidence="1">The sequence shown here is derived from an EMBL/GenBank/DDBJ whole genome shotgun (WGS) entry which is preliminary data.</text>
</comment>